<dbReference type="Gene3D" id="2.40.10.10">
    <property type="entry name" value="Trypsin-like serine proteases"/>
    <property type="match status" value="1"/>
</dbReference>
<keyword evidence="2 9" id="KW-0732">Signal</keyword>
<dbReference type="InterPro" id="IPR038565">
    <property type="entry name" value="CLIP_sf"/>
</dbReference>
<evidence type="ECO:0000256" key="1">
    <source>
        <dbReference type="ARBA" id="ARBA00022670"/>
    </source>
</evidence>
<evidence type="ECO:0000256" key="2">
    <source>
        <dbReference type="ARBA" id="ARBA00022729"/>
    </source>
</evidence>
<dbReference type="SUPFAM" id="SSF50494">
    <property type="entry name" value="Trypsin-like serine proteases"/>
    <property type="match status" value="1"/>
</dbReference>
<evidence type="ECO:0000256" key="9">
    <source>
        <dbReference type="RuleBase" id="RU366078"/>
    </source>
</evidence>
<keyword evidence="7" id="KW-0325">Glycoprotein</keyword>
<dbReference type="PANTHER" id="PTHR24252:SF7">
    <property type="entry name" value="HYALIN"/>
    <property type="match status" value="1"/>
</dbReference>
<keyword evidence="9" id="KW-0964">Secreted</keyword>
<dbReference type="PROSITE" id="PS50240">
    <property type="entry name" value="TRYPSIN_DOM"/>
    <property type="match status" value="1"/>
</dbReference>
<dbReference type="EC" id="3.4.21.-" evidence="9"/>
<evidence type="ECO:0000256" key="8">
    <source>
        <dbReference type="ARBA" id="ARBA00024195"/>
    </source>
</evidence>
<evidence type="ECO:0000256" key="6">
    <source>
        <dbReference type="ARBA" id="ARBA00023157"/>
    </source>
</evidence>
<dbReference type="GO" id="GO:0005576">
    <property type="term" value="C:extracellular region"/>
    <property type="evidence" value="ECO:0007669"/>
    <property type="project" value="UniProtKB-SubCell"/>
</dbReference>
<evidence type="ECO:0000256" key="3">
    <source>
        <dbReference type="ARBA" id="ARBA00022801"/>
    </source>
</evidence>
<accession>A0AA38IA81</accession>
<keyword evidence="1 9" id="KW-0645">Protease</keyword>
<dbReference type="PRINTS" id="PR00722">
    <property type="entry name" value="CHYMOTRYPSIN"/>
</dbReference>
<dbReference type="EMBL" id="JALNTZ010000004">
    <property type="protein sequence ID" value="KAJ3653953.1"/>
    <property type="molecule type" value="Genomic_DNA"/>
</dbReference>
<dbReference type="InterPro" id="IPR022700">
    <property type="entry name" value="CLIP"/>
</dbReference>
<dbReference type="GO" id="GO:0004252">
    <property type="term" value="F:serine-type endopeptidase activity"/>
    <property type="evidence" value="ECO:0007669"/>
    <property type="project" value="UniProtKB-UniRule"/>
</dbReference>
<reference evidence="12" key="1">
    <citation type="journal article" date="2023" name="G3 (Bethesda)">
        <title>Whole genome assemblies of Zophobas morio and Tenebrio molitor.</title>
        <authorList>
            <person name="Kaur S."/>
            <person name="Stinson S.A."/>
            <person name="diCenzo G.C."/>
        </authorList>
    </citation>
    <scope>NUCLEOTIDE SEQUENCE</scope>
    <source>
        <strain evidence="12">QUZm001</strain>
    </source>
</reference>
<evidence type="ECO:0000259" key="10">
    <source>
        <dbReference type="PROSITE" id="PS50240"/>
    </source>
</evidence>
<dbReference type="InterPro" id="IPR001314">
    <property type="entry name" value="Peptidase_S1A"/>
</dbReference>
<dbReference type="AlphaFoldDB" id="A0AA38IA81"/>
<dbReference type="InterPro" id="IPR009003">
    <property type="entry name" value="Peptidase_S1_PA"/>
</dbReference>
<name>A0AA38IA81_9CUCU</name>
<keyword evidence="5" id="KW-0865">Zymogen</keyword>
<comment type="domain">
    <text evidence="9">The clip domain consists of 35-55 residues which are 'knitted' together usually by 3 conserved disulfide bonds forming a clip-like compact structure.</text>
</comment>
<dbReference type="PROSITE" id="PS51257">
    <property type="entry name" value="PROKAR_LIPOPROTEIN"/>
    <property type="match status" value="1"/>
</dbReference>
<keyword evidence="6" id="KW-1015">Disulfide bond</keyword>
<dbReference type="PROSITE" id="PS51888">
    <property type="entry name" value="CLIP"/>
    <property type="match status" value="1"/>
</dbReference>
<evidence type="ECO:0000313" key="12">
    <source>
        <dbReference type="EMBL" id="KAJ3653953.1"/>
    </source>
</evidence>
<dbReference type="Gene3D" id="3.30.1640.30">
    <property type="match status" value="1"/>
</dbReference>
<dbReference type="Proteomes" id="UP001168821">
    <property type="component" value="Unassembled WGS sequence"/>
</dbReference>
<keyword evidence="3 9" id="KW-0378">Hydrolase</keyword>
<comment type="similarity">
    <text evidence="8 9">Belongs to the peptidase S1 family. CLIP subfamily.</text>
</comment>
<dbReference type="PANTHER" id="PTHR24252">
    <property type="entry name" value="ACROSIN-RELATED"/>
    <property type="match status" value="1"/>
</dbReference>
<evidence type="ECO:0000313" key="13">
    <source>
        <dbReference type="Proteomes" id="UP001168821"/>
    </source>
</evidence>
<comment type="subcellular location">
    <subcellularLocation>
        <location evidence="9">Secreted</location>
    </subcellularLocation>
</comment>
<feature type="chain" id="PRO_5041480742" description="CLIP domain-containing serine protease" evidence="9">
    <location>
        <begin position="21"/>
        <end position="238"/>
    </location>
</feature>
<feature type="domain" description="Clip" evidence="11">
    <location>
        <begin position="27"/>
        <end position="80"/>
    </location>
</feature>
<evidence type="ECO:0000259" key="11">
    <source>
        <dbReference type="PROSITE" id="PS51888"/>
    </source>
</evidence>
<dbReference type="InterPro" id="IPR043504">
    <property type="entry name" value="Peptidase_S1_PA_chymotrypsin"/>
</dbReference>
<dbReference type="SMART" id="SM00680">
    <property type="entry name" value="CLIP"/>
    <property type="match status" value="1"/>
</dbReference>
<comment type="caution">
    <text evidence="12">The sequence shown here is derived from an EMBL/GenBank/DDBJ whole genome shotgun (WGS) entry which is preliminary data.</text>
</comment>
<feature type="signal peptide" evidence="9">
    <location>
        <begin position="1"/>
        <end position="20"/>
    </location>
</feature>
<protein>
    <recommendedName>
        <fullName evidence="9">CLIP domain-containing serine protease</fullName>
        <ecNumber evidence="9">3.4.21.-</ecNumber>
    </recommendedName>
</protein>
<dbReference type="FunFam" id="2.40.10.10:FF:000028">
    <property type="entry name" value="Serine protease easter"/>
    <property type="match status" value="1"/>
</dbReference>
<dbReference type="FunFam" id="3.30.1640.30:FF:000001">
    <property type="entry name" value="Serine protease 7"/>
    <property type="match status" value="1"/>
</dbReference>
<proteinExistence type="inferred from homology"/>
<dbReference type="Pfam" id="PF12032">
    <property type="entry name" value="CLIP"/>
    <property type="match status" value="1"/>
</dbReference>
<dbReference type="InterPro" id="IPR018114">
    <property type="entry name" value="TRYPSIN_HIS"/>
</dbReference>
<dbReference type="Pfam" id="PF00089">
    <property type="entry name" value="Trypsin"/>
    <property type="match status" value="1"/>
</dbReference>
<gene>
    <name evidence="12" type="ORF">Zmor_013173</name>
</gene>
<dbReference type="PROSITE" id="PS00134">
    <property type="entry name" value="TRYPSIN_HIS"/>
    <property type="match status" value="1"/>
</dbReference>
<keyword evidence="4 9" id="KW-0720">Serine protease</keyword>
<feature type="domain" description="Peptidase S1" evidence="10">
    <location>
        <begin position="118"/>
        <end position="238"/>
    </location>
</feature>
<dbReference type="GO" id="GO:0006508">
    <property type="term" value="P:proteolysis"/>
    <property type="evidence" value="ECO:0007669"/>
    <property type="project" value="UniProtKB-KW"/>
</dbReference>
<dbReference type="SMART" id="SM00020">
    <property type="entry name" value="Tryp_SPc"/>
    <property type="match status" value="1"/>
</dbReference>
<dbReference type="InterPro" id="IPR001254">
    <property type="entry name" value="Trypsin_dom"/>
</dbReference>
<sequence>MFTKFIIVCVVLCQLKYTVGQSSVGTSCTTPAQTPGTCVTINDCPVLLNLLLTQSNNKTVRNYLRSSVCENNGRNPVVCCPLQRSGIQNDNNAPSNPGSVRLPRSPNCGFSNTTTPRIINGVPAKLGEFPWIVALGYRNAKNPDLPRWLCGGSLITSRHILTAGHCVYNQSNLYLARIGDLDLFSDDDGASPSTIPLTKDRKVHEDFNPSKYSNDIAILTLEREVNNRKFVFGNIEEY</sequence>
<evidence type="ECO:0000256" key="7">
    <source>
        <dbReference type="ARBA" id="ARBA00023180"/>
    </source>
</evidence>
<organism evidence="12 13">
    <name type="scientific">Zophobas morio</name>
    <dbReference type="NCBI Taxonomy" id="2755281"/>
    <lineage>
        <taxon>Eukaryota</taxon>
        <taxon>Metazoa</taxon>
        <taxon>Ecdysozoa</taxon>
        <taxon>Arthropoda</taxon>
        <taxon>Hexapoda</taxon>
        <taxon>Insecta</taxon>
        <taxon>Pterygota</taxon>
        <taxon>Neoptera</taxon>
        <taxon>Endopterygota</taxon>
        <taxon>Coleoptera</taxon>
        <taxon>Polyphaga</taxon>
        <taxon>Cucujiformia</taxon>
        <taxon>Tenebrionidae</taxon>
        <taxon>Zophobas</taxon>
    </lineage>
</organism>
<evidence type="ECO:0000256" key="4">
    <source>
        <dbReference type="ARBA" id="ARBA00022825"/>
    </source>
</evidence>
<keyword evidence="13" id="KW-1185">Reference proteome</keyword>
<evidence type="ECO:0000256" key="5">
    <source>
        <dbReference type="ARBA" id="ARBA00023145"/>
    </source>
</evidence>